<feature type="domain" description="NAD-dependent epimerase/dehydratase" evidence="12">
    <location>
        <begin position="3"/>
        <end position="252"/>
    </location>
</feature>
<keyword evidence="8" id="KW-0299">Galactose metabolism</keyword>
<evidence type="ECO:0000313" key="14">
    <source>
        <dbReference type="Proteomes" id="UP000571018"/>
    </source>
</evidence>
<dbReference type="CDD" id="cd05247">
    <property type="entry name" value="UDP_G4E_1_SDR_e"/>
    <property type="match status" value="1"/>
</dbReference>
<comment type="catalytic activity">
    <reaction evidence="1 11">
        <text>UDP-alpha-D-glucose = UDP-alpha-D-galactose</text>
        <dbReference type="Rhea" id="RHEA:22168"/>
        <dbReference type="ChEBI" id="CHEBI:58885"/>
        <dbReference type="ChEBI" id="CHEBI:66914"/>
        <dbReference type="EC" id="5.1.3.2"/>
    </reaction>
</comment>
<evidence type="ECO:0000256" key="8">
    <source>
        <dbReference type="ARBA" id="ARBA00023144"/>
    </source>
</evidence>
<dbReference type="InterPro" id="IPR005886">
    <property type="entry name" value="UDP_G4E"/>
</dbReference>
<dbReference type="PANTHER" id="PTHR43725:SF53">
    <property type="entry name" value="UDP-ARABINOSE 4-EPIMERASE 1"/>
    <property type="match status" value="1"/>
</dbReference>
<dbReference type="InterPro" id="IPR036291">
    <property type="entry name" value="NAD(P)-bd_dom_sf"/>
</dbReference>
<name>A0A839A5H3_9LACT</name>
<dbReference type="Gene3D" id="3.40.50.720">
    <property type="entry name" value="NAD(P)-binding Rossmann-like Domain"/>
    <property type="match status" value="1"/>
</dbReference>
<evidence type="ECO:0000259" key="12">
    <source>
        <dbReference type="Pfam" id="PF01370"/>
    </source>
</evidence>
<dbReference type="EMBL" id="JACAOA010000010">
    <property type="protein sequence ID" value="MBA5729161.1"/>
    <property type="molecule type" value="Genomic_DNA"/>
</dbReference>
<evidence type="ECO:0000256" key="3">
    <source>
        <dbReference type="ARBA" id="ARBA00004947"/>
    </source>
</evidence>
<keyword evidence="9 11" id="KW-0413">Isomerase</keyword>
<evidence type="ECO:0000256" key="4">
    <source>
        <dbReference type="ARBA" id="ARBA00007637"/>
    </source>
</evidence>
<dbReference type="InterPro" id="IPR001509">
    <property type="entry name" value="Epimerase_deHydtase"/>
</dbReference>
<dbReference type="Gene3D" id="3.90.25.10">
    <property type="entry name" value="UDP-galactose 4-epimerase, domain 1"/>
    <property type="match status" value="1"/>
</dbReference>
<evidence type="ECO:0000256" key="11">
    <source>
        <dbReference type="RuleBase" id="RU366046"/>
    </source>
</evidence>
<dbReference type="SUPFAM" id="SSF51735">
    <property type="entry name" value="NAD(P)-binding Rossmann-fold domains"/>
    <property type="match status" value="1"/>
</dbReference>
<dbReference type="UniPathway" id="UPA00214"/>
<evidence type="ECO:0000256" key="10">
    <source>
        <dbReference type="ARBA" id="ARBA00023277"/>
    </source>
</evidence>
<reference evidence="13 14" key="1">
    <citation type="submission" date="2020-06" db="EMBL/GenBank/DDBJ databases">
        <title>Reclassification of Facklamia ignava, Facklamia soureckii and Facklami tabacinasalis as Falseniella iganva gen. nov., comb. nov., Hutsoniella ignava gen. nov., comb. nov., and Ruoffia tabacinasalis gen. nov., comb. nov and description of Ruoffia haltotolerans sp. nov., isolated from hypersaline Inland Sea of Qatar.</title>
        <authorList>
            <person name="Fotedar R."/>
            <person name="Sankaranarayanan K."/>
            <person name="Lawson P."/>
            <person name="Caldwell M."/>
            <person name="Zeyara A."/>
            <person name="Al Malki A."/>
            <person name="Ali M."/>
        </authorList>
    </citation>
    <scope>NUCLEOTIDE SEQUENCE [LARGE SCALE GENOMIC DNA]</scope>
    <source>
        <strain evidence="13 14">INB8</strain>
    </source>
</reference>
<dbReference type="PANTHER" id="PTHR43725">
    <property type="entry name" value="UDP-GLUCOSE 4-EPIMERASE"/>
    <property type="match status" value="1"/>
</dbReference>
<dbReference type="GO" id="GO:0033499">
    <property type="term" value="P:galactose catabolic process via UDP-galactose, Leloir pathway"/>
    <property type="evidence" value="ECO:0007669"/>
    <property type="project" value="TreeGrafter"/>
</dbReference>
<dbReference type="EC" id="5.1.3.2" evidence="5 11"/>
<dbReference type="RefSeq" id="WP_218930865.1">
    <property type="nucleotide sequence ID" value="NZ_JACAOA010000010.1"/>
</dbReference>
<accession>A0A839A5H3</accession>
<evidence type="ECO:0000256" key="2">
    <source>
        <dbReference type="ARBA" id="ARBA00001911"/>
    </source>
</evidence>
<dbReference type="Pfam" id="PF01370">
    <property type="entry name" value="Epimerase"/>
    <property type="match status" value="1"/>
</dbReference>
<comment type="caution">
    <text evidence="13">The sequence shown here is derived from an EMBL/GenBank/DDBJ whole genome shotgun (WGS) entry which is preliminary data.</text>
</comment>
<dbReference type="NCBIfam" id="TIGR01179">
    <property type="entry name" value="galE"/>
    <property type="match status" value="1"/>
</dbReference>
<dbReference type="AlphaFoldDB" id="A0A839A5H3"/>
<protein>
    <recommendedName>
        <fullName evidence="6 11">UDP-glucose 4-epimerase</fullName>
        <ecNumber evidence="5 11">5.1.3.2</ecNumber>
    </recommendedName>
</protein>
<evidence type="ECO:0000256" key="5">
    <source>
        <dbReference type="ARBA" id="ARBA00013189"/>
    </source>
</evidence>
<keyword evidence="7 11" id="KW-0520">NAD</keyword>
<comment type="subunit">
    <text evidence="11">Homodimer.</text>
</comment>
<organism evidence="13 14">
    <name type="scientific">Ruoffia halotolerans</name>
    <dbReference type="NCBI Taxonomy" id="2748684"/>
    <lineage>
        <taxon>Bacteria</taxon>
        <taxon>Bacillati</taxon>
        <taxon>Bacillota</taxon>
        <taxon>Bacilli</taxon>
        <taxon>Lactobacillales</taxon>
        <taxon>Aerococcaceae</taxon>
        <taxon>Ruoffia</taxon>
    </lineage>
</organism>
<sequence>MNVLVIGGAGYIGSHAVNKLIKKGYAVSVLDNLVTGHLDAVDEKATFYQGDIRDKAKLNEIIQEEKIEAIFHFAASSLVGESVEKPLKYFNNNVVGMEVLLEAMMENDVKKIIFSSTAAVYGEVETDLITENELKNPTSPYGESKLMMERMIQWCDTAYGIKFVSLRYFNVAGALSTGEIGEDHDPETHLIPIVLQAALGQREAITIFGDDYATPDGTCIRDYVHVEDLIDAHILALEYLNNHTTSQIFNLGSSTGYSVKEIVEAARKVTGKEIPAMIGERRAGDPAKLVAASDKAREVLGWQPTYERIEDIIQTAWKWHEANPDGYKK</sequence>
<keyword evidence="10 11" id="KW-0119">Carbohydrate metabolism</keyword>
<evidence type="ECO:0000256" key="9">
    <source>
        <dbReference type="ARBA" id="ARBA00023235"/>
    </source>
</evidence>
<proteinExistence type="inferred from homology"/>
<comment type="cofactor">
    <cofactor evidence="2 11">
        <name>NAD(+)</name>
        <dbReference type="ChEBI" id="CHEBI:57540"/>
    </cofactor>
</comment>
<evidence type="ECO:0000256" key="7">
    <source>
        <dbReference type="ARBA" id="ARBA00023027"/>
    </source>
</evidence>
<dbReference type="GO" id="GO:0003978">
    <property type="term" value="F:UDP-glucose 4-epimerase activity"/>
    <property type="evidence" value="ECO:0007669"/>
    <property type="project" value="UniProtKB-UniRule"/>
</dbReference>
<keyword evidence="14" id="KW-1185">Reference proteome</keyword>
<evidence type="ECO:0000256" key="1">
    <source>
        <dbReference type="ARBA" id="ARBA00000083"/>
    </source>
</evidence>
<comment type="similarity">
    <text evidence="4 11">Belongs to the NAD(P)-dependent epimerase/dehydratase family.</text>
</comment>
<evidence type="ECO:0000313" key="13">
    <source>
        <dbReference type="EMBL" id="MBA5729161.1"/>
    </source>
</evidence>
<dbReference type="Proteomes" id="UP000571018">
    <property type="component" value="Unassembled WGS sequence"/>
</dbReference>
<comment type="pathway">
    <text evidence="3 11">Carbohydrate metabolism; galactose metabolism.</text>
</comment>
<gene>
    <name evidence="13" type="primary">galE</name>
    <name evidence="13" type="ORF">HW423_05110</name>
</gene>
<evidence type="ECO:0000256" key="6">
    <source>
        <dbReference type="ARBA" id="ARBA00018569"/>
    </source>
</evidence>